<dbReference type="EMBL" id="ML986543">
    <property type="protein sequence ID" value="KAF2271403.1"/>
    <property type="molecule type" value="Genomic_DNA"/>
</dbReference>
<evidence type="ECO:0000256" key="2">
    <source>
        <dbReference type="SAM" id="SignalP"/>
    </source>
</evidence>
<dbReference type="Proteomes" id="UP000800097">
    <property type="component" value="Unassembled WGS sequence"/>
</dbReference>
<keyword evidence="4" id="KW-1185">Reference proteome</keyword>
<keyword evidence="2" id="KW-0732">Signal</keyword>
<dbReference type="OrthoDB" id="2342176at2759"/>
<dbReference type="PANTHER" id="PTHR36182:SF2">
    <property type="entry name" value="LYTIC POLYSACCHARIDE MONOOXYGENASE"/>
    <property type="match status" value="1"/>
</dbReference>
<dbReference type="AlphaFoldDB" id="A0A6A6J5I6"/>
<evidence type="ECO:0000313" key="4">
    <source>
        <dbReference type="Proteomes" id="UP000800097"/>
    </source>
</evidence>
<gene>
    <name evidence="3" type="ORF">EI97DRAFT_428292</name>
</gene>
<feature type="compositionally biased region" description="Low complexity" evidence="1">
    <location>
        <begin position="210"/>
        <end position="219"/>
    </location>
</feature>
<dbReference type="PANTHER" id="PTHR36182">
    <property type="entry name" value="PROTEIN, PUTATIVE (AFU_ORTHOLOGUE AFUA_6G10930)-RELATED"/>
    <property type="match status" value="1"/>
</dbReference>
<evidence type="ECO:0000313" key="3">
    <source>
        <dbReference type="EMBL" id="KAF2271403.1"/>
    </source>
</evidence>
<feature type="compositionally biased region" description="Polar residues" evidence="1">
    <location>
        <begin position="281"/>
        <end position="299"/>
    </location>
</feature>
<feature type="chain" id="PRO_5025575868" description="Carbohydrate-binding module family 19 domain-containing protein" evidence="2">
    <location>
        <begin position="17"/>
        <end position="358"/>
    </location>
</feature>
<dbReference type="GeneID" id="54550418"/>
<dbReference type="Gene3D" id="2.70.50.70">
    <property type="match status" value="1"/>
</dbReference>
<evidence type="ECO:0008006" key="5">
    <source>
        <dbReference type="Google" id="ProtNLM"/>
    </source>
</evidence>
<proteinExistence type="predicted"/>
<organism evidence="3 4">
    <name type="scientific">Westerdykella ornata</name>
    <dbReference type="NCBI Taxonomy" id="318751"/>
    <lineage>
        <taxon>Eukaryota</taxon>
        <taxon>Fungi</taxon>
        <taxon>Dikarya</taxon>
        <taxon>Ascomycota</taxon>
        <taxon>Pezizomycotina</taxon>
        <taxon>Dothideomycetes</taxon>
        <taxon>Pleosporomycetidae</taxon>
        <taxon>Pleosporales</taxon>
        <taxon>Sporormiaceae</taxon>
        <taxon>Westerdykella</taxon>
    </lineage>
</organism>
<protein>
    <recommendedName>
        <fullName evidence="5">Carbohydrate-binding module family 19 domain-containing protein</fullName>
    </recommendedName>
</protein>
<evidence type="ECO:0000256" key="1">
    <source>
        <dbReference type="SAM" id="MobiDB-lite"/>
    </source>
</evidence>
<sequence length="358" mass="37204">MHLGAVLLAMVPAAYAHMILSNPKPYGKPTSSPLKPDGSDFPCQNVEYTVNTMNHYKAGEQGINLEFDGGAAHMGGSCQLALSTNMTPNKSDTWKVIYSIEGGCPLSAIPFTIPKEVPNGEFSMAVTWFNHIGNREMYMNCAPVTISGGSNDSAAFDKLPDLALANIAFGEGANCKTTEGFDYTFDNPGQYSTRIGPGPFKPLCGGETVPGQPGQPGQPSVKPPNDGKYTPPAIQAPAPPQSPGVVTSTVRTLVTVTATGKPTSSTPAATTSQTGGAREPSATTAPQPTGLPSTPGGSANGNTCATDGALLCNGDTQFGLCNHGTIVWQAVAPGTKCVNGEITRAKRDYTHRNQRSAI</sequence>
<feature type="compositionally biased region" description="Low complexity" evidence="1">
    <location>
        <begin position="243"/>
        <end position="277"/>
    </location>
</feature>
<feature type="signal peptide" evidence="2">
    <location>
        <begin position="1"/>
        <end position="16"/>
    </location>
</feature>
<feature type="region of interest" description="Disordered" evidence="1">
    <location>
        <begin position="192"/>
        <end position="299"/>
    </location>
</feature>
<accession>A0A6A6J5I6</accession>
<name>A0A6A6J5I6_WESOR</name>
<dbReference type="RefSeq" id="XP_033648942.1">
    <property type="nucleotide sequence ID" value="XM_033797243.1"/>
</dbReference>
<reference evidence="3" key="1">
    <citation type="journal article" date="2020" name="Stud. Mycol.">
        <title>101 Dothideomycetes genomes: a test case for predicting lifestyles and emergence of pathogens.</title>
        <authorList>
            <person name="Haridas S."/>
            <person name="Albert R."/>
            <person name="Binder M."/>
            <person name="Bloem J."/>
            <person name="Labutti K."/>
            <person name="Salamov A."/>
            <person name="Andreopoulos B."/>
            <person name="Baker S."/>
            <person name="Barry K."/>
            <person name="Bills G."/>
            <person name="Bluhm B."/>
            <person name="Cannon C."/>
            <person name="Castanera R."/>
            <person name="Culley D."/>
            <person name="Daum C."/>
            <person name="Ezra D."/>
            <person name="Gonzalez J."/>
            <person name="Henrissat B."/>
            <person name="Kuo A."/>
            <person name="Liang C."/>
            <person name="Lipzen A."/>
            <person name="Lutzoni F."/>
            <person name="Magnuson J."/>
            <person name="Mondo S."/>
            <person name="Nolan M."/>
            <person name="Ohm R."/>
            <person name="Pangilinan J."/>
            <person name="Park H.-J."/>
            <person name="Ramirez L."/>
            <person name="Alfaro M."/>
            <person name="Sun H."/>
            <person name="Tritt A."/>
            <person name="Yoshinaga Y."/>
            <person name="Zwiers L.-H."/>
            <person name="Turgeon B."/>
            <person name="Goodwin S."/>
            <person name="Spatafora J."/>
            <person name="Crous P."/>
            <person name="Grigoriev I."/>
        </authorList>
    </citation>
    <scope>NUCLEOTIDE SEQUENCE</scope>
    <source>
        <strain evidence="3">CBS 379.55</strain>
    </source>
</reference>